<dbReference type="Proteomes" id="UP001597521">
    <property type="component" value="Unassembled WGS sequence"/>
</dbReference>
<feature type="chain" id="PRO_5045615951" evidence="1">
    <location>
        <begin position="23"/>
        <end position="183"/>
    </location>
</feature>
<sequence length="183" mass="19387">MKLRALLITTALLAAPVAMVQAQTETAPAATSAPAATAPMQVTDPAQFAAMAASSNQFEIASSTLAVERSTNQDVVAFAEQMIADHTNAAQQMMPAAEEEGITPPTDMEDRHQQMVDELEGLEGEEFDAAYIAAQVQAHDEAVALFQSYSSEGPEGALKEFATATLPVLEQHQEHVHGLSGNH</sequence>
<gene>
    <name evidence="3" type="ORF">ACFSX5_14140</name>
</gene>
<dbReference type="InterPro" id="IPR012347">
    <property type="entry name" value="Ferritin-like"/>
</dbReference>
<dbReference type="PANTHER" id="PTHR38593:SF1">
    <property type="entry name" value="BLR2558 PROTEIN"/>
    <property type="match status" value="1"/>
</dbReference>
<evidence type="ECO:0000313" key="3">
    <source>
        <dbReference type="EMBL" id="MFD2648925.1"/>
    </source>
</evidence>
<comment type="caution">
    <text evidence="3">The sequence shown here is derived from an EMBL/GenBank/DDBJ whole genome shotgun (WGS) entry which is preliminary data.</text>
</comment>
<reference evidence="4" key="1">
    <citation type="journal article" date="2019" name="Int. J. Syst. Evol. Microbiol.">
        <title>The Global Catalogue of Microorganisms (GCM) 10K type strain sequencing project: providing services to taxonomists for standard genome sequencing and annotation.</title>
        <authorList>
            <consortium name="The Broad Institute Genomics Platform"/>
            <consortium name="The Broad Institute Genome Sequencing Center for Infectious Disease"/>
            <person name="Wu L."/>
            <person name="Ma J."/>
        </authorList>
    </citation>
    <scope>NUCLEOTIDE SEQUENCE [LARGE SCALE GENOMIC DNA]</scope>
    <source>
        <strain evidence="4">CCM 7427</strain>
    </source>
</reference>
<evidence type="ECO:0000313" key="4">
    <source>
        <dbReference type="Proteomes" id="UP001597521"/>
    </source>
</evidence>
<dbReference type="RefSeq" id="WP_386834289.1">
    <property type="nucleotide sequence ID" value="NZ_JBHUNP010000001.1"/>
</dbReference>
<dbReference type="PANTHER" id="PTHR38593">
    <property type="entry name" value="BLR2558 PROTEIN"/>
    <property type="match status" value="1"/>
</dbReference>
<feature type="domain" description="DUF4142" evidence="2">
    <location>
        <begin position="45"/>
        <end position="178"/>
    </location>
</feature>
<protein>
    <submittedName>
        <fullName evidence="3">DUF4142 domain-containing protein</fullName>
    </submittedName>
</protein>
<dbReference type="Pfam" id="PF13628">
    <property type="entry name" value="DUF4142"/>
    <property type="match status" value="1"/>
</dbReference>
<dbReference type="EMBL" id="JBHUNP010000001">
    <property type="protein sequence ID" value="MFD2648925.1"/>
    <property type="molecule type" value="Genomic_DNA"/>
</dbReference>
<keyword evidence="4" id="KW-1185">Reference proteome</keyword>
<dbReference type="Gene3D" id="1.20.1260.10">
    <property type="match status" value="1"/>
</dbReference>
<proteinExistence type="predicted"/>
<dbReference type="InterPro" id="IPR025419">
    <property type="entry name" value="DUF4142"/>
</dbReference>
<feature type="signal peptide" evidence="1">
    <location>
        <begin position="1"/>
        <end position="22"/>
    </location>
</feature>
<keyword evidence="1" id="KW-0732">Signal</keyword>
<evidence type="ECO:0000256" key="1">
    <source>
        <dbReference type="SAM" id="SignalP"/>
    </source>
</evidence>
<organism evidence="3 4">
    <name type="scientific">Devosia albogilva</name>
    <dbReference type="NCBI Taxonomy" id="429726"/>
    <lineage>
        <taxon>Bacteria</taxon>
        <taxon>Pseudomonadati</taxon>
        <taxon>Pseudomonadota</taxon>
        <taxon>Alphaproteobacteria</taxon>
        <taxon>Hyphomicrobiales</taxon>
        <taxon>Devosiaceae</taxon>
        <taxon>Devosia</taxon>
    </lineage>
</organism>
<evidence type="ECO:0000259" key="2">
    <source>
        <dbReference type="Pfam" id="PF13628"/>
    </source>
</evidence>
<accession>A0ABW5QMI2</accession>
<name>A0ABW5QMI2_9HYPH</name>